<evidence type="ECO:0000313" key="4">
    <source>
        <dbReference type="Proteomes" id="UP000652354"/>
    </source>
</evidence>
<sequence length="87" mass="9432">MTAQRPPGQAGMLVAIAALIIAAVVGVLPFVPALVQQLAWIVAILVAGGWALWDWRRRAVDKRDRAARHRERMAQRGQDGPPRGDGS</sequence>
<dbReference type="AlphaFoldDB" id="A0A919PZ82"/>
<dbReference type="Proteomes" id="UP000652354">
    <property type="component" value="Unassembled WGS sequence"/>
</dbReference>
<comment type="caution">
    <text evidence="3">The sequence shown here is derived from an EMBL/GenBank/DDBJ whole genome shotgun (WGS) entry which is preliminary data.</text>
</comment>
<feature type="transmembrane region" description="Helical" evidence="2">
    <location>
        <begin position="37"/>
        <end position="55"/>
    </location>
</feature>
<gene>
    <name evidence="3" type="ORF">Dac01nite_01670</name>
</gene>
<keyword evidence="2" id="KW-1133">Transmembrane helix</keyword>
<feature type="region of interest" description="Disordered" evidence="1">
    <location>
        <begin position="64"/>
        <end position="87"/>
    </location>
</feature>
<feature type="transmembrane region" description="Helical" evidence="2">
    <location>
        <begin position="12"/>
        <end position="31"/>
    </location>
</feature>
<evidence type="ECO:0000256" key="1">
    <source>
        <dbReference type="SAM" id="MobiDB-lite"/>
    </source>
</evidence>
<dbReference type="RefSeq" id="WP_203652884.1">
    <property type="nucleotide sequence ID" value="NZ_BONR01000001.1"/>
</dbReference>
<proteinExistence type="predicted"/>
<evidence type="ECO:0000256" key="2">
    <source>
        <dbReference type="SAM" id="Phobius"/>
    </source>
</evidence>
<keyword evidence="2" id="KW-0472">Membrane</keyword>
<dbReference type="EMBL" id="BONR01000001">
    <property type="protein sequence ID" value="GIG53415.1"/>
    <property type="molecule type" value="Genomic_DNA"/>
</dbReference>
<accession>A0A919PZ82</accession>
<keyword evidence="2" id="KW-0812">Transmembrane</keyword>
<protein>
    <submittedName>
        <fullName evidence="3">Uncharacterized protein</fullName>
    </submittedName>
</protein>
<name>A0A919PZ82_9MICO</name>
<reference evidence="3" key="1">
    <citation type="submission" date="2021-01" db="EMBL/GenBank/DDBJ databases">
        <title>Whole genome shotgun sequence of Demequina activiva NBRC 110675.</title>
        <authorList>
            <person name="Komaki H."/>
            <person name="Tamura T."/>
        </authorList>
    </citation>
    <scope>NUCLEOTIDE SEQUENCE</scope>
    <source>
        <strain evidence="3">NBRC 110675</strain>
    </source>
</reference>
<keyword evidence="4" id="KW-1185">Reference proteome</keyword>
<evidence type="ECO:0000313" key="3">
    <source>
        <dbReference type="EMBL" id="GIG53415.1"/>
    </source>
</evidence>
<organism evidence="3 4">
    <name type="scientific">Demequina activiva</name>
    <dbReference type="NCBI Taxonomy" id="1582364"/>
    <lineage>
        <taxon>Bacteria</taxon>
        <taxon>Bacillati</taxon>
        <taxon>Actinomycetota</taxon>
        <taxon>Actinomycetes</taxon>
        <taxon>Micrococcales</taxon>
        <taxon>Demequinaceae</taxon>
        <taxon>Demequina</taxon>
    </lineage>
</organism>